<feature type="compositionally biased region" description="Polar residues" evidence="1">
    <location>
        <begin position="712"/>
        <end position="722"/>
    </location>
</feature>
<evidence type="ECO:0000313" key="2">
    <source>
        <dbReference type="EMBL" id="KAK7602742.1"/>
    </source>
</evidence>
<proteinExistence type="predicted"/>
<feature type="region of interest" description="Disordered" evidence="1">
    <location>
        <begin position="222"/>
        <end position="469"/>
    </location>
</feature>
<feature type="compositionally biased region" description="Acidic residues" evidence="1">
    <location>
        <begin position="1022"/>
        <end position="1031"/>
    </location>
</feature>
<evidence type="ECO:0000313" key="3">
    <source>
        <dbReference type="Proteomes" id="UP001367676"/>
    </source>
</evidence>
<dbReference type="Proteomes" id="UP001367676">
    <property type="component" value="Unassembled WGS sequence"/>
</dbReference>
<evidence type="ECO:0000256" key="1">
    <source>
        <dbReference type="SAM" id="MobiDB-lite"/>
    </source>
</evidence>
<feature type="region of interest" description="Disordered" evidence="1">
    <location>
        <begin position="544"/>
        <end position="615"/>
    </location>
</feature>
<feature type="region of interest" description="Disordered" evidence="1">
    <location>
        <begin position="896"/>
        <end position="935"/>
    </location>
</feature>
<reference evidence="2 3" key="1">
    <citation type="submission" date="2024-03" db="EMBL/GenBank/DDBJ databases">
        <title>Adaptation during the transition from Ophiocordyceps entomopathogen to insect associate is accompanied by gene loss and intensified selection.</title>
        <authorList>
            <person name="Ward C.M."/>
            <person name="Onetto C.A."/>
            <person name="Borneman A.R."/>
        </authorList>
    </citation>
    <scope>NUCLEOTIDE SEQUENCE [LARGE SCALE GENOMIC DNA]</scope>
    <source>
        <strain evidence="2">AWRI1</strain>
        <tissue evidence="2">Single Adult Female</tissue>
    </source>
</reference>
<feature type="compositionally biased region" description="Polar residues" evidence="1">
    <location>
        <begin position="993"/>
        <end position="1006"/>
    </location>
</feature>
<feature type="compositionally biased region" description="Basic residues" evidence="1">
    <location>
        <begin position="445"/>
        <end position="457"/>
    </location>
</feature>
<protein>
    <submittedName>
        <fullName evidence="2">Uncharacterized protein</fullName>
    </submittedName>
</protein>
<gene>
    <name evidence="2" type="ORF">V9T40_006716</name>
</gene>
<dbReference type="EMBL" id="JBBCAQ010000007">
    <property type="protein sequence ID" value="KAK7602742.1"/>
    <property type="molecule type" value="Genomic_DNA"/>
</dbReference>
<feature type="compositionally biased region" description="Acidic residues" evidence="1">
    <location>
        <begin position="326"/>
        <end position="336"/>
    </location>
</feature>
<sequence>MNNRWNKISKRKLITQNLGLTPRVVWAYFILDAATIATSLKLIDLPRQDAGYQVQEESTDNHPVYQTLNFTMPIDQAVLPSKLGLFVSQPGPNIPLEQPAPESRYGLVFSRSPLTKKRRGVPVHPDSLSLFTKVDKSRPKDIFEKYRQNEYQNPVPLGSDRYLTPQFVKFKNEIEKEAEKTHVRGMKMSKDAMHAPTVVYESPVYKKYKKKKNYFDSSPITSGDESFRKPYYEEPETYDKPTSYQRYSSTPSEPYLPPNFESSDVTFPPYSAYPESEPYHIPRSESEARNPPYSFPRSFDFPSSYHTSDDATSFPFPKSKKFPLKDEEEPENDYAPEDYPPLPKRFHKFTDVEDYNRAEDDEVIQRKPQRRKNRFGRPYGEPSEVPISVSRNNEEDEEFDTNFEIPSPDPFTTDEEKESEEEEEVPPIPKGRLRLPSRQQSKRVPPAHRKRCVKKRKEMSMDDLDDEPGRQMTCLVCENLDLGGTYETCSYESDPKKNSYYQGNAASYRKGTSSKSPHKYRYKRDIVISLVNATAMAKTNATDANVAETRVTHRTKGQSDDTEDEDSAGSYSADPADFGPENFTYDEDEYHEDLQDDDENDDLEEYKPQPPAYANEHSCKEIIRGDATCMVCENPETNGKYEQCSYANDPDDGYEYAQSSSYGRGSNKSPKDRFRRSKLSNYTSDLASATDSNTNSSKTADSSNSTGSSSAQLTDTEGNATDSKGPEDLLKDLREIEQRKIEKVNEIFKTLVRTKKEQPNSRFLADIEDASYEKQFLNMFPELSSRGTEADESMLKELATKPIFGKDDAIPGFKTKSKLNSHFKGFPKKSRFLDDDDAGDSELSKMMREFKTKDRSKCAKKMKNKMTCYVCNDKDGMKREECMYVVEDEPKKATVHEKRDLEDVDGASSKTSKREIPAASHKKYKFVPPGEMHPASQTVVHQTIEARKYGSPVTVPSTYSNVQIRTEKTYSRRGVPSSYGLTSEHHRKRNRRMPNSQLEPVTNGSSQRKRFKRGRAHRRADEEEQGEDPEETGEHKAIQVVPEADPSSPDGAFSDDTEVVYDAELKTSLPKFMVEKSEHESIVDEFLSKV</sequence>
<feature type="region of interest" description="Disordered" evidence="1">
    <location>
        <begin position="964"/>
        <end position="1057"/>
    </location>
</feature>
<dbReference type="AlphaFoldDB" id="A0AAN9TRX1"/>
<organism evidence="2 3">
    <name type="scientific">Parthenolecanium corni</name>
    <dbReference type="NCBI Taxonomy" id="536013"/>
    <lineage>
        <taxon>Eukaryota</taxon>
        <taxon>Metazoa</taxon>
        <taxon>Ecdysozoa</taxon>
        <taxon>Arthropoda</taxon>
        <taxon>Hexapoda</taxon>
        <taxon>Insecta</taxon>
        <taxon>Pterygota</taxon>
        <taxon>Neoptera</taxon>
        <taxon>Paraneoptera</taxon>
        <taxon>Hemiptera</taxon>
        <taxon>Sternorrhyncha</taxon>
        <taxon>Coccoidea</taxon>
        <taxon>Coccidae</taxon>
        <taxon>Parthenolecanium</taxon>
    </lineage>
</organism>
<keyword evidence="3" id="KW-1185">Reference proteome</keyword>
<comment type="caution">
    <text evidence="2">The sequence shown here is derived from an EMBL/GenBank/DDBJ whole genome shotgun (WGS) entry which is preliminary data.</text>
</comment>
<feature type="compositionally biased region" description="Polar residues" evidence="1">
    <location>
        <begin position="657"/>
        <end position="668"/>
    </location>
</feature>
<accession>A0AAN9TRX1</accession>
<feature type="compositionally biased region" description="Basic and acidic residues" evidence="1">
    <location>
        <begin position="277"/>
        <end position="288"/>
    </location>
</feature>
<feature type="compositionally biased region" description="Acidic residues" evidence="1">
    <location>
        <begin position="412"/>
        <end position="425"/>
    </location>
</feature>
<feature type="compositionally biased region" description="Acidic residues" evidence="1">
    <location>
        <begin position="584"/>
        <end position="604"/>
    </location>
</feature>
<feature type="compositionally biased region" description="Basic and acidic residues" evidence="1">
    <location>
        <begin position="348"/>
        <end position="358"/>
    </location>
</feature>
<feature type="compositionally biased region" description="Basic residues" evidence="1">
    <location>
        <begin position="1007"/>
        <end position="1018"/>
    </location>
</feature>
<feature type="compositionally biased region" description="Polar residues" evidence="1">
    <location>
        <begin position="240"/>
        <end position="252"/>
    </location>
</feature>
<name>A0AAN9TRX1_9HEMI</name>
<feature type="region of interest" description="Disordered" evidence="1">
    <location>
        <begin position="655"/>
        <end position="728"/>
    </location>
</feature>
<feature type="compositionally biased region" description="Low complexity" evidence="1">
    <location>
        <begin position="687"/>
        <end position="711"/>
    </location>
</feature>